<keyword evidence="3" id="KW-1185">Reference proteome</keyword>
<keyword evidence="1" id="KW-0472">Membrane</keyword>
<dbReference type="Proteomes" id="UP000447545">
    <property type="component" value="Unassembled WGS sequence"/>
</dbReference>
<keyword evidence="1" id="KW-1133">Transmembrane helix</keyword>
<evidence type="ECO:0000256" key="1">
    <source>
        <dbReference type="SAM" id="Phobius"/>
    </source>
</evidence>
<sequence>KVRENPILKFFVVAVTCYGMATFEGPLLATKTLNKIGHFTDWVIGHVHIGALGWNGFMDFGMIYYLVPIMWRTKLWSVKLA</sequence>
<dbReference type="GO" id="GO:0009060">
    <property type="term" value="P:aerobic respiration"/>
    <property type="evidence" value="ECO:0007669"/>
    <property type="project" value="InterPro"/>
</dbReference>
<reference evidence="2 3" key="1">
    <citation type="submission" date="2019-11" db="EMBL/GenBank/DDBJ databases">
        <title>Winogradskyella ouciana sp. nov., isolated from the hadal seawater of the Mariana Trench.</title>
        <authorList>
            <person name="Liu R."/>
        </authorList>
    </citation>
    <scope>NUCLEOTIDE SEQUENCE [LARGE SCALE GENOMIC DNA]</scope>
    <source>
        <strain evidence="2 3">ZXX205</strain>
    </source>
</reference>
<dbReference type="Pfam" id="PF00115">
    <property type="entry name" value="COX1"/>
    <property type="match status" value="1"/>
</dbReference>
<dbReference type="RefSeq" id="WP_202913937.1">
    <property type="nucleotide sequence ID" value="NZ_WJYA01000256.1"/>
</dbReference>
<dbReference type="SUPFAM" id="SSF81442">
    <property type="entry name" value="Cytochrome c oxidase subunit I-like"/>
    <property type="match status" value="1"/>
</dbReference>
<dbReference type="InterPro" id="IPR000883">
    <property type="entry name" value="Cyt_C_Oxase_1"/>
</dbReference>
<proteinExistence type="predicted"/>
<gene>
    <name evidence="2" type="ORF">F1003_16245</name>
</gene>
<feature type="transmembrane region" description="Helical" evidence="1">
    <location>
        <begin position="7"/>
        <end position="23"/>
    </location>
</feature>
<accession>A0A7K1GJ73</accession>
<dbReference type="GO" id="GO:0016020">
    <property type="term" value="C:membrane"/>
    <property type="evidence" value="ECO:0007669"/>
    <property type="project" value="InterPro"/>
</dbReference>
<dbReference type="EMBL" id="WJYA01000256">
    <property type="protein sequence ID" value="MTE28469.1"/>
    <property type="molecule type" value="Genomic_DNA"/>
</dbReference>
<dbReference type="Gene3D" id="1.20.210.10">
    <property type="entry name" value="Cytochrome c oxidase-like, subunit I domain"/>
    <property type="match status" value="1"/>
</dbReference>
<dbReference type="InterPro" id="IPR036927">
    <property type="entry name" value="Cyt_c_oxase-like_su1_sf"/>
</dbReference>
<keyword evidence="1" id="KW-0812">Transmembrane</keyword>
<feature type="non-terminal residue" evidence="2">
    <location>
        <position position="1"/>
    </location>
</feature>
<dbReference type="GO" id="GO:0020037">
    <property type="term" value="F:heme binding"/>
    <property type="evidence" value="ECO:0007669"/>
    <property type="project" value="InterPro"/>
</dbReference>
<name>A0A7K1GJ73_9FLAO</name>
<dbReference type="AlphaFoldDB" id="A0A7K1GJ73"/>
<evidence type="ECO:0000313" key="2">
    <source>
        <dbReference type="EMBL" id="MTE28469.1"/>
    </source>
</evidence>
<comment type="caution">
    <text evidence="2">The sequence shown here is derived from an EMBL/GenBank/DDBJ whole genome shotgun (WGS) entry which is preliminary data.</text>
</comment>
<evidence type="ECO:0000313" key="3">
    <source>
        <dbReference type="Proteomes" id="UP000447545"/>
    </source>
</evidence>
<dbReference type="GO" id="GO:0004129">
    <property type="term" value="F:cytochrome-c oxidase activity"/>
    <property type="evidence" value="ECO:0007669"/>
    <property type="project" value="InterPro"/>
</dbReference>
<feature type="non-terminal residue" evidence="2">
    <location>
        <position position="81"/>
    </location>
</feature>
<organism evidence="2 3">
    <name type="scientific">Winogradskyella ouciana</name>
    <dbReference type="NCBI Taxonomy" id="2608631"/>
    <lineage>
        <taxon>Bacteria</taxon>
        <taxon>Pseudomonadati</taxon>
        <taxon>Bacteroidota</taxon>
        <taxon>Flavobacteriia</taxon>
        <taxon>Flavobacteriales</taxon>
        <taxon>Flavobacteriaceae</taxon>
        <taxon>Winogradskyella</taxon>
    </lineage>
</organism>
<protein>
    <submittedName>
        <fullName evidence="2">Cytochrome C oxidase Cbb3</fullName>
    </submittedName>
</protein>
<feature type="transmembrane region" description="Helical" evidence="1">
    <location>
        <begin position="43"/>
        <end position="67"/>
    </location>
</feature>